<dbReference type="STRING" id="385682.SAMN05444380_12325"/>
<protein>
    <submittedName>
        <fullName evidence="2">Succinate dehydrogenase / fumarate reductase cytochrome b subunit</fullName>
    </submittedName>
</protein>
<dbReference type="NCBIfam" id="TIGR02046">
    <property type="entry name" value="sdhC_b558_fam"/>
    <property type="match status" value="1"/>
</dbReference>
<evidence type="ECO:0000313" key="2">
    <source>
        <dbReference type="EMBL" id="SFE93713.1"/>
    </source>
</evidence>
<dbReference type="GO" id="GO:0016020">
    <property type="term" value="C:membrane"/>
    <property type="evidence" value="ECO:0007669"/>
    <property type="project" value="InterPro"/>
</dbReference>
<evidence type="ECO:0000313" key="3">
    <source>
        <dbReference type="Proteomes" id="UP000181976"/>
    </source>
</evidence>
<dbReference type="SUPFAM" id="SSF81343">
    <property type="entry name" value="Fumarate reductase respiratory complex transmembrane subunits"/>
    <property type="match status" value="1"/>
</dbReference>
<organism evidence="2 3">
    <name type="scientific">Thermophagus xiamenensis</name>
    <dbReference type="NCBI Taxonomy" id="385682"/>
    <lineage>
        <taxon>Bacteria</taxon>
        <taxon>Pseudomonadati</taxon>
        <taxon>Bacteroidota</taxon>
        <taxon>Bacteroidia</taxon>
        <taxon>Marinilabiliales</taxon>
        <taxon>Marinilabiliaceae</taxon>
        <taxon>Thermophagus</taxon>
    </lineage>
</organism>
<dbReference type="Proteomes" id="UP000181976">
    <property type="component" value="Unassembled WGS sequence"/>
</dbReference>
<keyword evidence="3" id="KW-1185">Reference proteome</keyword>
<accession>A0A1I2ELX5</accession>
<name>A0A1I2ELX5_9BACT</name>
<keyword evidence="1" id="KW-1133">Transmembrane helix</keyword>
<dbReference type="CDD" id="cd03498">
    <property type="entry name" value="SQR_TypeB_2_TM"/>
    <property type="match status" value="1"/>
</dbReference>
<dbReference type="InParanoid" id="A0A1I2ELX5"/>
<dbReference type="InterPro" id="IPR011138">
    <property type="entry name" value="Cytochrome_b-558"/>
</dbReference>
<dbReference type="EMBL" id="FONA01000023">
    <property type="protein sequence ID" value="SFE93713.1"/>
    <property type="molecule type" value="Genomic_DNA"/>
</dbReference>
<dbReference type="RefSeq" id="WP_010528764.1">
    <property type="nucleotide sequence ID" value="NZ_AFSL01000096.1"/>
</dbReference>
<dbReference type="eggNOG" id="ENOG502Z7RU">
    <property type="taxonomic scope" value="Bacteria"/>
</dbReference>
<reference evidence="2 3" key="1">
    <citation type="submission" date="2016-10" db="EMBL/GenBank/DDBJ databases">
        <authorList>
            <person name="de Groot N.N."/>
        </authorList>
    </citation>
    <scope>NUCLEOTIDE SEQUENCE [LARGE SCALE GENOMIC DNA]</scope>
    <source>
        <strain evidence="2 3">DSM 19012</strain>
    </source>
</reference>
<evidence type="ECO:0000256" key="1">
    <source>
        <dbReference type="SAM" id="Phobius"/>
    </source>
</evidence>
<keyword evidence="1" id="KW-0472">Membrane</keyword>
<dbReference type="AlphaFoldDB" id="A0A1I2ELX5"/>
<dbReference type="Gene3D" id="1.20.1300.10">
    <property type="entry name" value="Fumarate reductase/succinate dehydrogenase, transmembrane subunit"/>
    <property type="match status" value="1"/>
</dbReference>
<sequence length="234" mass="25750">MSSTLGSSIGKKLLMSISGLFLILFLVVHLTVNSFLLVPDGGDLFNAGAHFMATNPAVRVIEPLLALGFIIHILYGVKLTLENRRARGPERYASGKKTQGVSWASQNMLVLGITVAAFLVLHIANFWVKMKITGDPRLEHTTIEIGGVPTQVENAYALVNTTFSYLWIVVVYVIGAVGLAIHLSHGFWSAFQTIGFSNQLWRKRLTILGNIFAWIIGVGFSSIAILQYLFYQPN</sequence>
<proteinExistence type="predicted"/>
<gene>
    <name evidence="2" type="ORF">SAMN05444380_12325</name>
</gene>
<feature type="transmembrane region" description="Helical" evidence="1">
    <location>
        <begin position="57"/>
        <end position="77"/>
    </location>
</feature>
<feature type="transmembrane region" description="Helical" evidence="1">
    <location>
        <begin position="108"/>
        <end position="128"/>
    </location>
</feature>
<feature type="transmembrane region" description="Helical" evidence="1">
    <location>
        <begin position="165"/>
        <end position="184"/>
    </location>
</feature>
<feature type="transmembrane region" description="Helical" evidence="1">
    <location>
        <begin position="12"/>
        <end position="37"/>
    </location>
</feature>
<dbReference type="OrthoDB" id="9802842at2"/>
<keyword evidence="1" id="KW-0812">Transmembrane</keyword>
<dbReference type="InterPro" id="IPR034804">
    <property type="entry name" value="SQR/QFR_C/D"/>
</dbReference>
<feature type="transmembrane region" description="Helical" evidence="1">
    <location>
        <begin position="205"/>
        <end position="230"/>
    </location>
</feature>